<evidence type="ECO:0000313" key="2">
    <source>
        <dbReference type="EMBL" id="THH14660.1"/>
    </source>
</evidence>
<keyword evidence="3" id="KW-1185">Reference proteome</keyword>
<dbReference type="PANTHER" id="PTHR31118">
    <property type="entry name" value="CYCLASE-LIKE PROTEIN 2"/>
    <property type="match status" value="1"/>
</dbReference>
<gene>
    <name evidence="2" type="ORF">EW146_g5694</name>
</gene>
<evidence type="ECO:0000313" key="3">
    <source>
        <dbReference type="Proteomes" id="UP000310158"/>
    </source>
</evidence>
<sequence>MDGTRALIDLTHPLDETIPVYPGDPSFSSNPLPVEGYSVHALSLSSHAGTHVDAPSHFFPNLSTIDQIPLHCFVRPALVLDLTHKKARERITWDDLKMHEGSMSEGITVLVMTGWSRFWGRDEYFDHPWIEREAAEKMVERGVKLVGTDTMSPDQSPCVFKCTNSDTSTVEDSGFGVHEVVLGAGCIIAENLTNLEALKDLQDLTGSKLIVSLMPLKIAGCDGSPMGLSMRIGHVEVSAYDDALNEIRMSYRAIPNKIASRLAMASQPIQSPAAHSDVNFTVVARYVAHLSM</sequence>
<name>A0A4S4LWF0_9AGAM</name>
<comment type="caution">
    <text evidence="2">The sequence shown here is derived from an EMBL/GenBank/DDBJ whole genome shotgun (WGS) entry which is preliminary data.</text>
</comment>
<dbReference type="Gene3D" id="3.50.30.50">
    <property type="entry name" value="Putative cyclase"/>
    <property type="match status" value="1"/>
</dbReference>
<dbReference type="EMBL" id="SGPL01000258">
    <property type="protein sequence ID" value="THH14660.1"/>
    <property type="molecule type" value="Genomic_DNA"/>
</dbReference>
<comment type="similarity">
    <text evidence="1">Belongs to the Cyclase 1 superfamily.</text>
</comment>
<proteinExistence type="inferred from homology"/>
<protein>
    <recommendedName>
        <fullName evidence="4">Cyclase</fullName>
    </recommendedName>
</protein>
<evidence type="ECO:0000256" key="1">
    <source>
        <dbReference type="ARBA" id="ARBA00007865"/>
    </source>
</evidence>
<dbReference type="AlphaFoldDB" id="A0A4S4LWF0"/>
<dbReference type="GO" id="GO:0004061">
    <property type="term" value="F:arylformamidase activity"/>
    <property type="evidence" value="ECO:0007669"/>
    <property type="project" value="InterPro"/>
</dbReference>
<accession>A0A4S4LWF0</accession>
<dbReference type="Proteomes" id="UP000310158">
    <property type="component" value="Unassembled WGS sequence"/>
</dbReference>
<organism evidence="2 3">
    <name type="scientific">Bondarzewia mesenterica</name>
    <dbReference type="NCBI Taxonomy" id="1095465"/>
    <lineage>
        <taxon>Eukaryota</taxon>
        <taxon>Fungi</taxon>
        <taxon>Dikarya</taxon>
        <taxon>Basidiomycota</taxon>
        <taxon>Agaricomycotina</taxon>
        <taxon>Agaricomycetes</taxon>
        <taxon>Russulales</taxon>
        <taxon>Bondarzewiaceae</taxon>
        <taxon>Bondarzewia</taxon>
    </lineage>
</organism>
<dbReference type="InterPro" id="IPR007325">
    <property type="entry name" value="KFase/CYL"/>
</dbReference>
<evidence type="ECO:0008006" key="4">
    <source>
        <dbReference type="Google" id="ProtNLM"/>
    </source>
</evidence>
<reference evidence="2 3" key="1">
    <citation type="submission" date="2019-02" db="EMBL/GenBank/DDBJ databases">
        <title>Genome sequencing of the rare red list fungi Bondarzewia mesenterica.</title>
        <authorList>
            <person name="Buettner E."/>
            <person name="Kellner H."/>
        </authorList>
    </citation>
    <scope>NUCLEOTIDE SEQUENCE [LARGE SCALE GENOMIC DNA]</scope>
    <source>
        <strain evidence="2 3">DSM 108281</strain>
    </source>
</reference>
<dbReference type="SUPFAM" id="SSF102198">
    <property type="entry name" value="Putative cyclase"/>
    <property type="match status" value="1"/>
</dbReference>
<dbReference type="Pfam" id="PF04199">
    <property type="entry name" value="Cyclase"/>
    <property type="match status" value="1"/>
</dbReference>
<dbReference type="OrthoDB" id="7108654at2759"/>
<dbReference type="GO" id="GO:0019441">
    <property type="term" value="P:L-tryptophan catabolic process to kynurenine"/>
    <property type="evidence" value="ECO:0007669"/>
    <property type="project" value="InterPro"/>
</dbReference>
<dbReference type="PANTHER" id="PTHR31118:SF12">
    <property type="entry name" value="CYCLASE-LIKE PROTEIN 2"/>
    <property type="match status" value="1"/>
</dbReference>
<dbReference type="InterPro" id="IPR037175">
    <property type="entry name" value="KFase_sf"/>
</dbReference>